<evidence type="ECO:0000313" key="2">
    <source>
        <dbReference type="EMBL" id="SHH17136.1"/>
    </source>
</evidence>
<reference evidence="3" key="1">
    <citation type="submission" date="2016-11" db="EMBL/GenBank/DDBJ databases">
        <authorList>
            <person name="Varghese N."/>
            <person name="Submissions S."/>
        </authorList>
    </citation>
    <scope>NUCLEOTIDE SEQUENCE [LARGE SCALE GENOMIC DNA]</scope>
    <source>
        <strain evidence="3">DSM 17659</strain>
    </source>
</reference>
<dbReference type="STRING" id="229205.SAMN05444372_11924"/>
<dbReference type="EMBL" id="FQWF01000019">
    <property type="protein sequence ID" value="SHH17136.1"/>
    <property type="molecule type" value="Genomic_DNA"/>
</dbReference>
<dbReference type="AlphaFoldDB" id="A0A1M5QTD6"/>
<gene>
    <name evidence="2" type="ORF">SAMN05444372_11924</name>
</gene>
<evidence type="ECO:0000256" key="1">
    <source>
        <dbReference type="SAM" id="Phobius"/>
    </source>
</evidence>
<accession>A0A1M5QTD6</accession>
<sequence>MTTNILLFANIIILIFGIYYIIYKNKVTKDKFIETLIDNVNLQNINLENCFSKEVIDVYFDVLKNTNDWQTGSCVLENKKTKTSIWTSNEIQNRAFYSQDSEIKKELKVINDKLTKYDKILLDKIAKNYQNRESGLVTRFFL</sequence>
<proteinExistence type="predicted"/>
<protein>
    <submittedName>
        <fullName evidence="2">Uncharacterized protein</fullName>
    </submittedName>
</protein>
<dbReference type="RefSeq" id="WP_073022025.1">
    <property type="nucleotide sequence ID" value="NZ_FQWF01000019.1"/>
</dbReference>
<keyword evidence="1" id="KW-1133">Transmembrane helix</keyword>
<keyword evidence="1" id="KW-0472">Membrane</keyword>
<organism evidence="2 3">
    <name type="scientific">Flavobacterium micromati</name>
    <dbReference type="NCBI Taxonomy" id="229205"/>
    <lineage>
        <taxon>Bacteria</taxon>
        <taxon>Pseudomonadati</taxon>
        <taxon>Bacteroidota</taxon>
        <taxon>Flavobacteriia</taxon>
        <taxon>Flavobacteriales</taxon>
        <taxon>Flavobacteriaceae</taxon>
        <taxon>Flavobacterium</taxon>
    </lineage>
</organism>
<evidence type="ECO:0000313" key="3">
    <source>
        <dbReference type="Proteomes" id="UP000184020"/>
    </source>
</evidence>
<name>A0A1M5QTD6_9FLAO</name>
<keyword evidence="3" id="KW-1185">Reference proteome</keyword>
<feature type="transmembrane region" description="Helical" evidence="1">
    <location>
        <begin position="6"/>
        <end position="23"/>
    </location>
</feature>
<dbReference type="Proteomes" id="UP000184020">
    <property type="component" value="Unassembled WGS sequence"/>
</dbReference>
<dbReference type="OrthoDB" id="9928937at2"/>
<keyword evidence="1" id="KW-0812">Transmembrane</keyword>